<evidence type="ECO:0000313" key="2">
    <source>
        <dbReference type="EMBL" id="MCK9812705.1"/>
    </source>
</evidence>
<reference evidence="2 3" key="1">
    <citation type="journal article" date="2022" name="Int. J. Syst. Evol. Microbiol.">
        <title>Pseudomonas aegrilactucae sp. nov. and Pseudomonas morbosilactucae sp. nov., pathogens causing bacterial rot of lettuce in Japan.</title>
        <authorList>
            <person name="Sawada H."/>
            <person name="Fujikawa T."/>
            <person name="Satou M."/>
        </authorList>
    </citation>
    <scope>NUCLEOTIDE SEQUENCE [LARGE SCALE GENOMIC DNA]</scope>
    <source>
        <strain evidence="2 3">MAFF 302046</strain>
    </source>
</reference>
<evidence type="ECO:0000313" key="3">
    <source>
        <dbReference type="Proteomes" id="UP001155163"/>
    </source>
</evidence>
<keyword evidence="1" id="KW-0732">Signal</keyword>
<dbReference type="Proteomes" id="UP001155163">
    <property type="component" value="Unassembled WGS sequence"/>
</dbReference>
<comment type="caution">
    <text evidence="2">The sequence shown here is derived from an EMBL/GenBank/DDBJ whole genome shotgun (WGS) entry which is preliminary data.</text>
</comment>
<organism evidence="2 3">
    <name type="scientific">Pseudomonas morbosilactucae</name>
    <dbReference type="NCBI Taxonomy" id="2938197"/>
    <lineage>
        <taxon>Bacteria</taxon>
        <taxon>Pseudomonadati</taxon>
        <taxon>Pseudomonadota</taxon>
        <taxon>Gammaproteobacteria</taxon>
        <taxon>Pseudomonadales</taxon>
        <taxon>Pseudomonadaceae</taxon>
        <taxon>Pseudomonas</taxon>
    </lineage>
</organism>
<dbReference type="Pfam" id="PF13557">
    <property type="entry name" value="Phenol_MetA_deg"/>
    <property type="match status" value="1"/>
</dbReference>
<dbReference type="RefSeq" id="WP_123333650.1">
    <property type="nucleotide sequence ID" value="NZ_JALQCX010000003.1"/>
</dbReference>
<feature type="signal peptide" evidence="1">
    <location>
        <begin position="1"/>
        <end position="23"/>
    </location>
</feature>
<gene>
    <name evidence="2" type="ORF">M1B35_00720</name>
</gene>
<dbReference type="EMBL" id="JALQCX010000003">
    <property type="protein sequence ID" value="MCK9812705.1"/>
    <property type="molecule type" value="Genomic_DNA"/>
</dbReference>
<evidence type="ECO:0000256" key="1">
    <source>
        <dbReference type="SAM" id="SignalP"/>
    </source>
</evidence>
<reference evidence="2 3" key="2">
    <citation type="journal article" date="2023" name="Plant Pathol.">
        <title>Dismantling and reorganizing Pseudomonas marginalis sensu#lato.</title>
        <authorList>
            <person name="Sawada H."/>
            <person name="Fujikawa T."/>
            <person name="Satou M."/>
        </authorList>
    </citation>
    <scope>NUCLEOTIDE SEQUENCE [LARGE SCALE GENOMIC DNA]</scope>
    <source>
        <strain evidence="2 3">MAFF 302046</strain>
    </source>
</reference>
<proteinExistence type="predicted"/>
<accession>A0ABT0J9Y9</accession>
<protein>
    <submittedName>
        <fullName evidence="2">Transporter</fullName>
    </submittedName>
</protein>
<dbReference type="InterPro" id="IPR025737">
    <property type="entry name" value="FApF"/>
</dbReference>
<keyword evidence="3" id="KW-1185">Reference proteome</keyword>
<sequence>MLKPCLRTAAAAISVALCANAQAYDLPGLNLGSTSFYDGSPAPAGPGWYLEEYLTYSRANRFNDANGNKLALPKQQLEVVAPTTQIIYVGQPLANGAMPGFTLINTSLAHVDVDDGLNNAALSSRAGFGDVILGAFLQLPTLIRADGSPLLTQRVEADVSVPVGAYDRNRSINPGSNFWSFNPYYAATYWFSPKWSASGRFMYLWNGKNDDPAAGFGDVSDTQAGQALHANLTLQYAFSEQFSAGLNGYWLKQITDTEVDGHTVSGRREKVWAIGPGVLYAFSKENVLSVNAYFEQQAENRTEGNKLVFNLLHKF</sequence>
<feature type="chain" id="PRO_5046427753" evidence="1">
    <location>
        <begin position="24"/>
        <end position="315"/>
    </location>
</feature>
<name>A0ABT0J9Y9_9PSED</name>